<dbReference type="FunFam" id="1.10.510.10:FF:000240">
    <property type="entry name" value="Lectin-domain containing receptor kinase A4.3"/>
    <property type="match status" value="1"/>
</dbReference>
<name>A0A2N9IBU9_FAGSY</name>
<dbReference type="EMBL" id="OIVN01006295">
    <property type="protein sequence ID" value="SPD29988.1"/>
    <property type="molecule type" value="Genomic_DNA"/>
</dbReference>
<dbReference type="SMART" id="SM00220">
    <property type="entry name" value="S_TKc"/>
    <property type="match status" value="1"/>
</dbReference>
<evidence type="ECO:0000256" key="10">
    <source>
        <dbReference type="ARBA" id="ARBA00022741"/>
    </source>
</evidence>
<dbReference type="GO" id="GO:0005524">
    <property type="term" value="F:ATP binding"/>
    <property type="evidence" value="ECO:0007669"/>
    <property type="project" value="UniProtKB-KW"/>
</dbReference>
<sequence length="516" mass="58078">MVSRTIQLFLLCSFLALLYEFACADPLDDPPDELCSNTSNYTAGSPFENNLKNLFLSLSSNASVSKFYNTSIGNDPDRVYGLYMCFNYINGSDCQDCVRAASKDIVKKHFQTQRKNISEPQLFKAVVNKVLSNLTKQAAFDSLANMYATGEEPFEDNTIYAVVQCGRDLSANNCSLCLQRAITDIQTCCYFSVGARLFSGSCYLRYELYNFYDLTSPRNNMNGKSNGRKTWIIIILIVVPVCLGVALLVSFVYCLAMNNKTKRRKNEIASRGPIFRSIGEQHNTDFQHQNFQGINDPRDQEFPYFDFASISAATDNFSDSNKLGEGGFGTVYKGILSDGKQGSSEEAFLDVLNKMQRRRAQLNWSTRLNIISGIARGMLYLHEDSRLRIIHRDLKPSNVLLDKDMNPKISDFGMARIIEGNEGEANTAKIVGTYGYMAPEYAMDGLYSIKSDVFSFGVLLLEIMTGRRNSGFHQSKSCSKPPSIYHDDARQAWKLWNEGKGLELMDPLLTSYKFSR</sequence>
<keyword evidence="13 17" id="KW-1133">Transmembrane helix</keyword>
<keyword evidence="8 18" id="KW-0732">Signal</keyword>
<dbReference type="InterPro" id="IPR038408">
    <property type="entry name" value="GNK2_sf"/>
</dbReference>
<feature type="transmembrane region" description="Helical" evidence="17">
    <location>
        <begin position="231"/>
        <end position="256"/>
    </location>
</feature>
<dbReference type="PROSITE" id="PS00108">
    <property type="entry name" value="PROTEIN_KINASE_ST"/>
    <property type="match status" value="1"/>
</dbReference>
<keyword evidence="5" id="KW-0723">Serine/threonine-protein kinase</keyword>
<evidence type="ECO:0000256" key="7">
    <source>
        <dbReference type="ARBA" id="ARBA00022692"/>
    </source>
</evidence>
<keyword evidence="14 17" id="KW-0472">Membrane</keyword>
<evidence type="ECO:0000256" key="14">
    <source>
        <dbReference type="ARBA" id="ARBA00023136"/>
    </source>
</evidence>
<evidence type="ECO:0000256" key="4">
    <source>
        <dbReference type="ARBA" id="ARBA00022475"/>
    </source>
</evidence>
<dbReference type="InterPro" id="IPR000719">
    <property type="entry name" value="Prot_kinase_dom"/>
</dbReference>
<dbReference type="PANTHER" id="PTHR27002:SF679">
    <property type="entry name" value="CYSTEINE-RICH RECEPTOR-LIKE PROTEIN KINASE 10 ISOFORM X1"/>
    <property type="match status" value="1"/>
</dbReference>
<accession>A0A2N9IBU9</accession>
<dbReference type="Gene3D" id="1.10.510.10">
    <property type="entry name" value="Transferase(Phosphotransferase) domain 1"/>
    <property type="match status" value="1"/>
</dbReference>
<dbReference type="AlphaFoldDB" id="A0A2N9IBU9"/>
<comment type="similarity">
    <text evidence="3">In the C-terminal section; belongs to the protein kinase superfamily. Ser/Thr protein kinase family.</text>
</comment>
<evidence type="ECO:0000256" key="9">
    <source>
        <dbReference type="ARBA" id="ARBA00022737"/>
    </source>
</evidence>
<protein>
    <recommendedName>
        <fullName evidence="23">Protein kinase domain-containing protein</fullName>
    </recommendedName>
</protein>
<keyword evidence="16" id="KW-0325">Glycoprotein</keyword>
<proteinExistence type="inferred from homology"/>
<feature type="domain" description="Gnk2-homologous" evidence="20">
    <location>
        <begin position="105"/>
        <end position="211"/>
    </location>
</feature>
<dbReference type="SUPFAM" id="SSF56112">
    <property type="entry name" value="Protein kinase-like (PK-like)"/>
    <property type="match status" value="1"/>
</dbReference>
<dbReference type="PROSITE" id="PS50011">
    <property type="entry name" value="PROTEIN_KINASE_DOM"/>
    <property type="match status" value="1"/>
</dbReference>
<evidence type="ECO:0000256" key="1">
    <source>
        <dbReference type="ARBA" id="ARBA00004251"/>
    </source>
</evidence>
<dbReference type="FunFam" id="3.30.430.20:FF:000002">
    <property type="entry name" value="Cysteine-rich receptor-like protein kinase 10"/>
    <property type="match status" value="1"/>
</dbReference>
<dbReference type="GO" id="GO:0002229">
    <property type="term" value="P:defense response to oomycetes"/>
    <property type="evidence" value="ECO:0007669"/>
    <property type="project" value="UniProtKB-ARBA"/>
</dbReference>
<evidence type="ECO:0000256" key="6">
    <source>
        <dbReference type="ARBA" id="ARBA00022679"/>
    </source>
</evidence>
<evidence type="ECO:0000256" key="18">
    <source>
        <dbReference type="SAM" id="SignalP"/>
    </source>
</evidence>
<dbReference type="CDD" id="cd23509">
    <property type="entry name" value="Gnk2-like"/>
    <property type="match status" value="1"/>
</dbReference>
<evidence type="ECO:0000256" key="13">
    <source>
        <dbReference type="ARBA" id="ARBA00022989"/>
    </source>
</evidence>
<dbReference type="PANTHER" id="PTHR27002">
    <property type="entry name" value="RECEPTOR-LIKE SERINE/THREONINE-PROTEIN KINASE SD1-8"/>
    <property type="match status" value="1"/>
</dbReference>
<feature type="domain" description="Protein kinase" evidence="19">
    <location>
        <begin position="191"/>
        <end position="516"/>
    </location>
</feature>
<keyword evidence="4" id="KW-1003">Cell membrane</keyword>
<comment type="subcellular location">
    <subcellularLocation>
        <location evidence="1">Cell membrane</location>
        <topology evidence="1">Single-pass type I membrane protein</topology>
    </subcellularLocation>
</comment>
<comment type="similarity">
    <text evidence="2">In the N-terminal section; belongs to the leguminous lectin family.</text>
</comment>
<keyword evidence="12" id="KW-0067">ATP-binding</keyword>
<evidence type="ECO:0000256" key="5">
    <source>
        <dbReference type="ARBA" id="ARBA00022527"/>
    </source>
</evidence>
<dbReference type="PROSITE" id="PS51473">
    <property type="entry name" value="GNK2"/>
    <property type="match status" value="1"/>
</dbReference>
<evidence type="ECO:0000256" key="16">
    <source>
        <dbReference type="ARBA" id="ARBA00023180"/>
    </source>
</evidence>
<keyword evidence="9" id="KW-0677">Repeat</keyword>
<evidence type="ECO:0000256" key="15">
    <source>
        <dbReference type="ARBA" id="ARBA00023170"/>
    </source>
</evidence>
<keyword evidence="10" id="KW-0547">Nucleotide-binding</keyword>
<dbReference type="InterPro" id="IPR011009">
    <property type="entry name" value="Kinase-like_dom_sf"/>
</dbReference>
<dbReference type="GO" id="GO:0004674">
    <property type="term" value="F:protein serine/threonine kinase activity"/>
    <property type="evidence" value="ECO:0007669"/>
    <property type="project" value="UniProtKB-KW"/>
</dbReference>
<dbReference type="InterPro" id="IPR008271">
    <property type="entry name" value="Ser/Thr_kinase_AS"/>
</dbReference>
<dbReference type="GO" id="GO:0005886">
    <property type="term" value="C:plasma membrane"/>
    <property type="evidence" value="ECO:0007669"/>
    <property type="project" value="UniProtKB-SubCell"/>
</dbReference>
<evidence type="ECO:0000256" key="11">
    <source>
        <dbReference type="ARBA" id="ARBA00022777"/>
    </source>
</evidence>
<dbReference type="Pfam" id="PF00069">
    <property type="entry name" value="Pkinase"/>
    <property type="match status" value="1"/>
</dbReference>
<feature type="chain" id="PRO_5015084732" description="Protein kinase domain-containing protein" evidence="18">
    <location>
        <begin position="25"/>
        <end position="516"/>
    </location>
</feature>
<evidence type="ECO:0000313" key="22">
    <source>
        <dbReference type="EMBL" id="SPD29988.1"/>
    </source>
</evidence>
<feature type="signal peptide" evidence="18">
    <location>
        <begin position="1"/>
        <end position="24"/>
    </location>
</feature>
<evidence type="ECO:0000259" key="19">
    <source>
        <dbReference type="PROSITE" id="PS50011"/>
    </source>
</evidence>
<dbReference type="Pfam" id="PF01657">
    <property type="entry name" value="Stress-antifung"/>
    <property type="match status" value="1"/>
</dbReference>
<dbReference type="Gene3D" id="3.30.430.20">
    <property type="entry name" value="Gnk2 domain, C-X8-C-X2-C motif"/>
    <property type="match status" value="2"/>
</dbReference>
<gene>
    <name evidence="21" type="ORF">FSB_LOCUS49780</name>
    <name evidence="22" type="ORF">FSB_LOCUS57870</name>
</gene>
<evidence type="ECO:0000313" key="21">
    <source>
        <dbReference type="EMBL" id="SPD21898.1"/>
    </source>
</evidence>
<evidence type="ECO:0000256" key="2">
    <source>
        <dbReference type="ARBA" id="ARBA00008536"/>
    </source>
</evidence>
<dbReference type="InterPro" id="IPR002902">
    <property type="entry name" value="GNK2"/>
</dbReference>
<organism evidence="21">
    <name type="scientific">Fagus sylvatica</name>
    <name type="common">Beechnut</name>
    <dbReference type="NCBI Taxonomy" id="28930"/>
    <lineage>
        <taxon>Eukaryota</taxon>
        <taxon>Viridiplantae</taxon>
        <taxon>Streptophyta</taxon>
        <taxon>Embryophyta</taxon>
        <taxon>Tracheophyta</taxon>
        <taxon>Spermatophyta</taxon>
        <taxon>Magnoliopsida</taxon>
        <taxon>eudicotyledons</taxon>
        <taxon>Gunneridae</taxon>
        <taxon>Pentapetalae</taxon>
        <taxon>rosids</taxon>
        <taxon>fabids</taxon>
        <taxon>Fagales</taxon>
        <taxon>Fagaceae</taxon>
        <taxon>Fagus</taxon>
    </lineage>
</organism>
<dbReference type="EMBL" id="OIVN01005320">
    <property type="protein sequence ID" value="SPD21898.1"/>
    <property type="molecule type" value="Genomic_DNA"/>
</dbReference>
<evidence type="ECO:0008006" key="23">
    <source>
        <dbReference type="Google" id="ProtNLM"/>
    </source>
</evidence>
<evidence type="ECO:0000256" key="3">
    <source>
        <dbReference type="ARBA" id="ARBA00010217"/>
    </source>
</evidence>
<dbReference type="Gene3D" id="3.30.200.20">
    <property type="entry name" value="Phosphorylase Kinase, domain 1"/>
    <property type="match status" value="1"/>
</dbReference>
<evidence type="ECO:0000259" key="20">
    <source>
        <dbReference type="PROSITE" id="PS51473"/>
    </source>
</evidence>
<keyword evidence="11" id="KW-0418">Kinase</keyword>
<evidence type="ECO:0000256" key="12">
    <source>
        <dbReference type="ARBA" id="ARBA00022840"/>
    </source>
</evidence>
<reference evidence="21" key="1">
    <citation type="submission" date="2018-02" db="EMBL/GenBank/DDBJ databases">
        <authorList>
            <person name="Cohen D.B."/>
            <person name="Kent A.D."/>
        </authorList>
    </citation>
    <scope>NUCLEOTIDE SEQUENCE</scope>
</reference>
<evidence type="ECO:0000256" key="8">
    <source>
        <dbReference type="ARBA" id="ARBA00022729"/>
    </source>
</evidence>
<keyword evidence="6" id="KW-0808">Transferase</keyword>
<keyword evidence="7 17" id="KW-0812">Transmembrane</keyword>
<keyword evidence="15" id="KW-0675">Receptor</keyword>
<evidence type="ECO:0000256" key="17">
    <source>
        <dbReference type="SAM" id="Phobius"/>
    </source>
</evidence>